<keyword evidence="3" id="KW-1185">Reference proteome</keyword>
<proteinExistence type="predicted"/>
<name>A0AAU9K4U8_9CILI</name>
<dbReference type="EMBL" id="CAJZBQ010000060">
    <property type="protein sequence ID" value="CAG9334822.1"/>
    <property type="molecule type" value="Genomic_DNA"/>
</dbReference>
<organism evidence="2 3">
    <name type="scientific">Blepharisma stoltei</name>
    <dbReference type="NCBI Taxonomy" id="1481888"/>
    <lineage>
        <taxon>Eukaryota</taxon>
        <taxon>Sar</taxon>
        <taxon>Alveolata</taxon>
        <taxon>Ciliophora</taxon>
        <taxon>Postciliodesmatophora</taxon>
        <taxon>Heterotrichea</taxon>
        <taxon>Heterotrichida</taxon>
        <taxon>Blepharismidae</taxon>
        <taxon>Blepharisma</taxon>
    </lineage>
</organism>
<evidence type="ECO:0000256" key="1">
    <source>
        <dbReference type="SAM" id="Phobius"/>
    </source>
</evidence>
<evidence type="ECO:0000313" key="2">
    <source>
        <dbReference type="EMBL" id="CAG9334822.1"/>
    </source>
</evidence>
<protein>
    <submittedName>
        <fullName evidence="2">Uncharacterized protein</fullName>
    </submittedName>
</protein>
<comment type="caution">
    <text evidence="2">The sequence shown here is derived from an EMBL/GenBank/DDBJ whole genome shotgun (WGS) entry which is preliminary data.</text>
</comment>
<evidence type="ECO:0000313" key="3">
    <source>
        <dbReference type="Proteomes" id="UP001162131"/>
    </source>
</evidence>
<dbReference type="AlphaFoldDB" id="A0AAU9K4U8"/>
<keyword evidence="1" id="KW-0812">Transmembrane</keyword>
<keyword evidence="1" id="KW-0472">Membrane</keyword>
<reference evidence="2" key="1">
    <citation type="submission" date="2021-09" db="EMBL/GenBank/DDBJ databases">
        <authorList>
            <consortium name="AG Swart"/>
            <person name="Singh M."/>
            <person name="Singh A."/>
            <person name="Seah K."/>
            <person name="Emmerich C."/>
        </authorList>
    </citation>
    <scope>NUCLEOTIDE SEQUENCE</scope>
    <source>
        <strain evidence="2">ATCC30299</strain>
    </source>
</reference>
<accession>A0AAU9K4U8</accession>
<feature type="transmembrane region" description="Helical" evidence="1">
    <location>
        <begin position="29"/>
        <end position="45"/>
    </location>
</feature>
<dbReference type="Proteomes" id="UP001162131">
    <property type="component" value="Unassembled WGS sequence"/>
</dbReference>
<keyword evidence="1" id="KW-1133">Transmembrane helix</keyword>
<gene>
    <name evidence="2" type="ORF">BSTOLATCC_MIC62407</name>
</gene>
<sequence>MNQKFKQLSLKIKNWANNTFDVKALRTSFHYWALLGVSIFVFYQMEAQMSAFKRHTTSSMTEREYEQEQAYKTLMTQIKAYDGQGVPLEKLSEEEFTYKYDIADKDN</sequence>